<proteinExistence type="predicted"/>
<comment type="caution">
    <text evidence="1">The sequence shown here is derived from an EMBL/GenBank/DDBJ whole genome shotgun (WGS) entry which is preliminary data.</text>
</comment>
<protein>
    <submittedName>
        <fullName evidence="1">Uncharacterized protein</fullName>
    </submittedName>
</protein>
<organism evidence="1">
    <name type="scientific">Mycobacterium xenopi 4042</name>
    <dbReference type="NCBI Taxonomy" id="1299334"/>
    <lineage>
        <taxon>Bacteria</taxon>
        <taxon>Bacillati</taxon>
        <taxon>Actinomycetota</taxon>
        <taxon>Actinomycetes</taxon>
        <taxon>Mycobacteriales</taxon>
        <taxon>Mycobacteriaceae</taxon>
        <taxon>Mycobacterium</taxon>
    </lineage>
</organism>
<gene>
    <name evidence="1" type="ORF">I553_1337</name>
</gene>
<reference evidence="1" key="1">
    <citation type="submission" date="2014-01" db="EMBL/GenBank/DDBJ databases">
        <authorList>
            <person name="Brown-Elliot B."/>
            <person name="Wallace R."/>
            <person name="Lenaerts A."/>
            <person name="Ordway D."/>
            <person name="DeGroote M.A."/>
            <person name="Parker T."/>
            <person name="Sizemore C."/>
            <person name="Tallon L.J."/>
            <person name="Sadzewicz L.K."/>
            <person name="Sengamalay N."/>
            <person name="Fraser C.M."/>
            <person name="Hine E."/>
            <person name="Shefchek K.A."/>
            <person name="Das S.P."/>
            <person name="Tettelin H."/>
        </authorList>
    </citation>
    <scope>NUCLEOTIDE SEQUENCE [LARGE SCALE GENOMIC DNA]</scope>
    <source>
        <strain evidence="1">4042</strain>
    </source>
</reference>
<dbReference type="AlphaFoldDB" id="X8CDQ8"/>
<evidence type="ECO:0000313" key="1">
    <source>
        <dbReference type="EMBL" id="EUA54517.1"/>
    </source>
</evidence>
<accession>X8CDQ8</accession>
<dbReference type="PATRIC" id="fig|1299334.3.peg.3148"/>
<sequence length="64" mass="7109">MFEILSAGTDIGHRASYPLWINAKLWTSRPRPTRIVTGLVFELPGSSSGRADPHRHRATLHLCG</sequence>
<name>X8CDQ8_MYCXE</name>
<dbReference type="EMBL" id="JAOB01000032">
    <property type="protein sequence ID" value="EUA54517.1"/>
    <property type="molecule type" value="Genomic_DNA"/>
</dbReference>